<dbReference type="Proteomes" id="UP000807025">
    <property type="component" value="Unassembled WGS sequence"/>
</dbReference>
<reference evidence="2" key="1">
    <citation type="submission" date="2020-11" db="EMBL/GenBank/DDBJ databases">
        <authorList>
            <consortium name="DOE Joint Genome Institute"/>
            <person name="Ahrendt S."/>
            <person name="Riley R."/>
            <person name="Andreopoulos W."/>
            <person name="Labutti K."/>
            <person name="Pangilinan J."/>
            <person name="Ruiz-Duenas F.J."/>
            <person name="Barrasa J.M."/>
            <person name="Sanchez-Garcia M."/>
            <person name="Camarero S."/>
            <person name="Miyauchi S."/>
            <person name="Serrano A."/>
            <person name="Linde D."/>
            <person name="Babiker R."/>
            <person name="Drula E."/>
            <person name="Ayuso-Fernandez I."/>
            <person name="Pacheco R."/>
            <person name="Padilla G."/>
            <person name="Ferreira P."/>
            <person name="Barriuso J."/>
            <person name="Kellner H."/>
            <person name="Castanera R."/>
            <person name="Alfaro M."/>
            <person name="Ramirez L."/>
            <person name="Pisabarro A.G."/>
            <person name="Kuo A."/>
            <person name="Tritt A."/>
            <person name="Lipzen A."/>
            <person name="He G."/>
            <person name="Yan M."/>
            <person name="Ng V."/>
            <person name="Cullen D."/>
            <person name="Martin F."/>
            <person name="Rosso M.-N."/>
            <person name="Henrissat B."/>
            <person name="Hibbett D."/>
            <person name="Martinez A.T."/>
            <person name="Grigoriev I.V."/>
        </authorList>
    </citation>
    <scope>NUCLEOTIDE SEQUENCE</scope>
    <source>
        <strain evidence="2">ATCC 90797</strain>
    </source>
</reference>
<sequence length="176" mass="19661">MNTTTNPFACPDSSRIISFAFSSSILNSHLMGPDLQPYYRVFTDSFGHATHIFSQGHEIACIRWAAKRIKLSSITGGEDGTPISEWLSESPNIEVIGRVLRYMDFSGAKYSWIRKDNRYSLYTSLKMGATPAWMARIIDEEGGVARVELFADSIWRGLLDPCVIAAVLLFSGRDID</sequence>
<dbReference type="InterPro" id="IPR046528">
    <property type="entry name" value="DUF6593"/>
</dbReference>
<organism evidence="2 3">
    <name type="scientific">Pleurotus eryngii</name>
    <name type="common">Boletus of the steppes</name>
    <dbReference type="NCBI Taxonomy" id="5323"/>
    <lineage>
        <taxon>Eukaryota</taxon>
        <taxon>Fungi</taxon>
        <taxon>Dikarya</taxon>
        <taxon>Basidiomycota</taxon>
        <taxon>Agaricomycotina</taxon>
        <taxon>Agaricomycetes</taxon>
        <taxon>Agaricomycetidae</taxon>
        <taxon>Agaricales</taxon>
        <taxon>Pleurotineae</taxon>
        <taxon>Pleurotaceae</taxon>
        <taxon>Pleurotus</taxon>
    </lineage>
</organism>
<dbReference type="EMBL" id="MU154624">
    <property type="protein sequence ID" value="KAF9491200.1"/>
    <property type="molecule type" value="Genomic_DNA"/>
</dbReference>
<dbReference type="Pfam" id="PF20236">
    <property type="entry name" value="DUF6593"/>
    <property type="match status" value="1"/>
</dbReference>
<proteinExistence type="predicted"/>
<evidence type="ECO:0000313" key="3">
    <source>
        <dbReference type="Proteomes" id="UP000807025"/>
    </source>
</evidence>
<gene>
    <name evidence="2" type="ORF">BDN71DRAFT_1498151</name>
</gene>
<comment type="caution">
    <text evidence="2">The sequence shown here is derived from an EMBL/GenBank/DDBJ whole genome shotgun (WGS) entry which is preliminary data.</text>
</comment>
<name>A0A9P6DDC1_PLEER</name>
<evidence type="ECO:0000259" key="1">
    <source>
        <dbReference type="Pfam" id="PF20236"/>
    </source>
</evidence>
<accession>A0A9P6DDC1</accession>
<dbReference type="OrthoDB" id="3191568at2759"/>
<dbReference type="AlphaFoldDB" id="A0A9P6DDC1"/>
<evidence type="ECO:0000313" key="2">
    <source>
        <dbReference type="EMBL" id="KAF9491200.1"/>
    </source>
</evidence>
<feature type="domain" description="DUF6593" evidence="1">
    <location>
        <begin position="24"/>
        <end position="167"/>
    </location>
</feature>
<protein>
    <recommendedName>
        <fullName evidence="1">DUF6593 domain-containing protein</fullName>
    </recommendedName>
</protein>
<keyword evidence="3" id="KW-1185">Reference proteome</keyword>